<dbReference type="GO" id="GO:0016491">
    <property type="term" value="F:oxidoreductase activity"/>
    <property type="evidence" value="ECO:0007669"/>
    <property type="project" value="InterPro"/>
</dbReference>
<keyword evidence="3" id="KW-1185">Reference proteome</keyword>
<dbReference type="InterPro" id="IPR009078">
    <property type="entry name" value="Ferritin-like_SF"/>
</dbReference>
<accession>A0A7W0CC52</accession>
<gene>
    <name evidence="2" type="ORF">HNR65_003391</name>
</gene>
<protein>
    <submittedName>
        <fullName evidence="2">Rubrerythrin</fullName>
    </submittedName>
</protein>
<dbReference type="GO" id="GO:0046872">
    <property type="term" value="F:metal ion binding"/>
    <property type="evidence" value="ECO:0007669"/>
    <property type="project" value="InterPro"/>
</dbReference>
<dbReference type="PANTHER" id="PTHR33531">
    <property type="entry name" value="RUBRERYTHRIN SUBFAMILY"/>
    <property type="match status" value="1"/>
</dbReference>
<dbReference type="Gene3D" id="1.20.1260.10">
    <property type="match status" value="1"/>
</dbReference>
<feature type="domain" description="Rubrerythrin diiron-binding" evidence="1">
    <location>
        <begin position="99"/>
        <end position="151"/>
    </location>
</feature>
<evidence type="ECO:0000259" key="1">
    <source>
        <dbReference type="Pfam" id="PF02915"/>
    </source>
</evidence>
<dbReference type="RefSeq" id="WP_181552652.1">
    <property type="nucleotide sequence ID" value="NZ_JACDUS010000015.1"/>
</dbReference>
<feature type="domain" description="Rubrerythrin diiron-binding" evidence="1">
    <location>
        <begin position="11"/>
        <end position="60"/>
    </location>
</feature>
<reference evidence="2 3" key="1">
    <citation type="submission" date="2020-07" db="EMBL/GenBank/DDBJ databases">
        <title>Genomic Encyclopedia of Type Strains, Phase IV (KMG-IV): sequencing the most valuable type-strain genomes for metagenomic binning, comparative biology and taxonomic classification.</title>
        <authorList>
            <person name="Goeker M."/>
        </authorList>
    </citation>
    <scope>NUCLEOTIDE SEQUENCE [LARGE SCALE GENOMIC DNA]</scope>
    <source>
        <strain evidence="2 3">DSM 17721</strain>
    </source>
</reference>
<dbReference type="InterPro" id="IPR012347">
    <property type="entry name" value="Ferritin-like"/>
</dbReference>
<organism evidence="2 3">
    <name type="scientific">Desulfosalsimonas propionicica</name>
    <dbReference type="NCBI Taxonomy" id="332175"/>
    <lineage>
        <taxon>Bacteria</taxon>
        <taxon>Pseudomonadati</taxon>
        <taxon>Thermodesulfobacteriota</taxon>
        <taxon>Desulfobacteria</taxon>
        <taxon>Desulfobacterales</taxon>
        <taxon>Desulfosalsimonadaceae</taxon>
        <taxon>Desulfosalsimonas</taxon>
    </lineage>
</organism>
<dbReference type="EMBL" id="JACDUS010000015">
    <property type="protein sequence ID" value="MBA2883034.1"/>
    <property type="molecule type" value="Genomic_DNA"/>
</dbReference>
<dbReference type="Proteomes" id="UP000525298">
    <property type="component" value="Unassembled WGS sequence"/>
</dbReference>
<sequence>MTEVSCRSMHDVVAFAISREEKARDFYRDCANSATNKGIKEFFREMAEEESRHRQLLADLDLSAEKPFSDLDEHGNVRDLHLSDFMIDVRFSPDIGYQEALAMAMKKEEKAHAFYEAWKGRCASEKSEKLFSFLAEEELRHKRRLEEIYDSEILQEG</sequence>
<dbReference type="Pfam" id="PF02915">
    <property type="entry name" value="Rubrerythrin"/>
    <property type="match status" value="2"/>
</dbReference>
<dbReference type="AlphaFoldDB" id="A0A7W0CC52"/>
<dbReference type="CDD" id="cd01045">
    <property type="entry name" value="Ferritin_like_AB"/>
    <property type="match status" value="1"/>
</dbReference>
<dbReference type="SUPFAM" id="SSF47240">
    <property type="entry name" value="Ferritin-like"/>
    <property type="match status" value="1"/>
</dbReference>
<dbReference type="PANTHER" id="PTHR33531:SF10">
    <property type="entry name" value="BLR7895 PROTEIN"/>
    <property type="match status" value="1"/>
</dbReference>
<evidence type="ECO:0000313" key="3">
    <source>
        <dbReference type="Proteomes" id="UP000525298"/>
    </source>
</evidence>
<comment type="caution">
    <text evidence="2">The sequence shown here is derived from an EMBL/GenBank/DDBJ whole genome shotgun (WGS) entry which is preliminary data.</text>
</comment>
<dbReference type="InterPro" id="IPR003251">
    <property type="entry name" value="Rr_diiron-bd_dom"/>
</dbReference>
<evidence type="ECO:0000313" key="2">
    <source>
        <dbReference type="EMBL" id="MBA2883034.1"/>
    </source>
</evidence>
<name>A0A7W0CC52_9BACT</name>
<proteinExistence type="predicted"/>